<keyword evidence="5 11" id="KW-0862">Zinc</keyword>
<dbReference type="GO" id="GO:0008270">
    <property type="term" value="F:zinc ion binding"/>
    <property type="evidence" value="ECO:0007669"/>
    <property type="project" value="UniProtKB-KW"/>
</dbReference>
<comment type="similarity">
    <text evidence="2 11">Belongs to the nuclear hormone receptor family.</text>
</comment>
<dbReference type="SMART" id="SM00430">
    <property type="entry name" value="HOLI"/>
    <property type="match status" value="1"/>
</dbReference>
<dbReference type="AlphaFoldDB" id="A0AAV5UG76"/>
<evidence type="ECO:0000259" key="12">
    <source>
        <dbReference type="PROSITE" id="PS51030"/>
    </source>
</evidence>
<keyword evidence="4 11" id="KW-0863">Zinc-finger</keyword>
<name>A0AAV5UG76_9BILA</name>
<evidence type="ECO:0008006" key="16">
    <source>
        <dbReference type="Google" id="ProtNLM"/>
    </source>
</evidence>
<dbReference type="EMBL" id="BTSX01000006">
    <property type="protein sequence ID" value="GMT05040.1"/>
    <property type="molecule type" value="Genomic_DNA"/>
</dbReference>
<comment type="caution">
    <text evidence="14">The sequence shown here is derived from an EMBL/GenBank/DDBJ whole genome shotgun (WGS) entry which is preliminary data.</text>
</comment>
<keyword evidence="15" id="KW-1185">Reference proteome</keyword>
<evidence type="ECO:0000256" key="5">
    <source>
        <dbReference type="ARBA" id="ARBA00022833"/>
    </source>
</evidence>
<evidence type="ECO:0000256" key="11">
    <source>
        <dbReference type="RuleBase" id="RU004334"/>
    </source>
</evidence>
<dbReference type="PANTHER" id="PTHR46011:SF6">
    <property type="entry name" value="HIGH ZINC ACTIVATED NUCLEAR RECEPTOR PROTEIN"/>
    <property type="match status" value="1"/>
</dbReference>
<dbReference type="GO" id="GO:0003700">
    <property type="term" value="F:DNA-binding transcription factor activity"/>
    <property type="evidence" value="ECO:0007669"/>
    <property type="project" value="InterPro"/>
</dbReference>
<dbReference type="PROSITE" id="PS00031">
    <property type="entry name" value="NUCLEAR_REC_DBD_1"/>
    <property type="match status" value="1"/>
</dbReference>
<evidence type="ECO:0000256" key="8">
    <source>
        <dbReference type="ARBA" id="ARBA00023163"/>
    </source>
</evidence>
<dbReference type="InterPro" id="IPR013088">
    <property type="entry name" value="Znf_NHR/GATA"/>
</dbReference>
<dbReference type="Proteomes" id="UP001432027">
    <property type="component" value="Unassembled WGS sequence"/>
</dbReference>
<dbReference type="Pfam" id="PF00104">
    <property type="entry name" value="Hormone_recep"/>
    <property type="match status" value="1"/>
</dbReference>
<gene>
    <name evidence="14" type="ORF">PENTCL1PPCAC_27214</name>
</gene>
<dbReference type="Gene3D" id="3.30.50.10">
    <property type="entry name" value="Erythroid Transcription Factor GATA-1, subunit A"/>
    <property type="match status" value="1"/>
</dbReference>
<keyword evidence="8 11" id="KW-0804">Transcription</keyword>
<evidence type="ECO:0000256" key="4">
    <source>
        <dbReference type="ARBA" id="ARBA00022771"/>
    </source>
</evidence>
<keyword evidence="6 11" id="KW-0805">Transcription regulation</keyword>
<dbReference type="InterPro" id="IPR049636">
    <property type="entry name" value="HNF4-like_DBD"/>
</dbReference>
<evidence type="ECO:0000256" key="9">
    <source>
        <dbReference type="ARBA" id="ARBA00023170"/>
    </source>
</evidence>
<evidence type="ECO:0000313" key="14">
    <source>
        <dbReference type="EMBL" id="GMT05040.1"/>
    </source>
</evidence>
<dbReference type="SUPFAM" id="SSF48508">
    <property type="entry name" value="Nuclear receptor ligand-binding domain"/>
    <property type="match status" value="1"/>
</dbReference>
<dbReference type="GO" id="GO:0000978">
    <property type="term" value="F:RNA polymerase II cis-regulatory region sequence-specific DNA binding"/>
    <property type="evidence" value="ECO:0007669"/>
    <property type="project" value="InterPro"/>
</dbReference>
<accession>A0AAV5UG76</accession>
<dbReference type="PRINTS" id="PR00047">
    <property type="entry name" value="STROIDFINGER"/>
</dbReference>
<proteinExistence type="inferred from homology"/>
<dbReference type="GO" id="GO:0005634">
    <property type="term" value="C:nucleus"/>
    <property type="evidence" value="ECO:0007669"/>
    <property type="project" value="UniProtKB-SubCell"/>
</dbReference>
<dbReference type="InterPro" id="IPR001628">
    <property type="entry name" value="Znf_hrmn_rcpt"/>
</dbReference>
<evidence type="ECO:0000256" key="3">
    <source>
        <dbReference type="ARBA" id="ARBA00022723"/>
    </source>
</evidence>
<evidence type="ECO:0000256" key="6">
    <source>
        <dbReference type="ARBA" id="ARBA00023015"/>
    </source>
</evidence>
<dbReference type="PANTHER" id="PTHR46011">
    <property type="entry name" value="NUCLEAR HORMONE RECEPTOR FAMILY MEMBER NHR-86-RELATED"/>
    <property type="match status" value="1"/>
</dbReference>
<dbReference type="FunFam" id="3.30.50.10:FF:000030">
    <property type="entry name" value="Nuclear Hormone Receptor family"/>
    <property type="match status" value="1"/>
</dbReference>
<feature type="domain" description="NR LBD" evidence="13">
    <location>
        <begin position="181"/>
        <end position="442"/>
    </location>
</feature>
<dbReference type="Gene3D" id="1.10.565.10">
    <property type="entry name" value="Retinoid X Receptor"/>
    <property type="match status" value="1"/>
</dbReference>
<evidence type="ECO:0000259" key="13">
    <source>
        <dbReference type="PROSITE" id="PS51843"/>
    </source>
</evidence>
<keyword evidence="7 11" id="KW-0238">DNA-binding</keyword>
<dbReference type="CDD" id="cd06960">
    <property type="entry name" value="NR_DBD_HNF4A"/>
    <property type="match status" value="1"/>
</dbReference>
<evidence type="ECO:0000256" key="7">
    <source>
        <dbReference type="ARBA" id="ARBA00023125"/>
    </source>
</evidence>
<keyword evidence="10 11" id="KW-0539">Nucleus</keyword>
<evidence type="ECO:0000313" key="15">
    <source>
        <dbReference type="Proteomes" id="UP001432027"/>
    </source>
</evidence>
<dbReference type="SMART" id="SM00399">
    <property type="entry name" value="ZnF_C4"/>
    <property type="match status" value="1"/>
</dbReference>
<comment type="subcellular location">
    <subcellularLocation>
        <location evidence="1 11">Nucleus</location>
    </subcellularLocation>
</comment>
<dbReference type="PROSITE" id="PS51030">
    <property type="entry name" value="NUCLEAR_REC_DBD_2"/>
    <property type="match status" value="1"/>
</dbReference>
<reference evidence="14" key="1">
    <citation type="submission" date="2023-10" db="EMBL/GenBank/DDBJ databases">
        <title>Genome assembly of Pristionchus species.</title>
        <authorList>
            <person name="Yoshida K."/>
            <person name="Sommer R.J."/>
        </authorList>
    </citation>
    <scope>NUCLEOTIDE SEQUENCE</scope>
    <source>
        <strain evidence="14">RS0144</strain>
    </source>
</reference>
<protein>
    <recommendedName>
        <fullName evidence="16">Nuclear receptor</fullName>
    </recommendedName>
</protein>
<sequence>TPDSLSLSRSTQRVMKHMWMDHLIVESSTASPPDGQTAICEVCQDLSDGLHFSVYTCRACAAFFRRTVSLKLEYTCRSDGRCPIEKSARNMCRSCRFAKCVNVGMQAGAVQMSRDGIGKRRDVAKQSPGATSVIVRKLDPTRPSSSEGFYKEYSPVSGVAGITLQHAFLPMRQEPMRILPKMQEGYNHFLSIRKATHSLVENDSLSQMFQKNEPSLRPSHFESSKKVCQMEAHLVTDIVNTYFYPFCELPFNDKVLMFKNFFCYLSQTDRAFQSYKNFGSDPNDDRLIMPDGGYIKLSDLESFYVNAESVKSSPADAANIFRPAMQYILDVIIGHMRRIRLSDTEYICILGLFLWSEGVAGITPETLTMIHDTQAALFADLHIYYKSLGLDGSQITTKTGLLMMLMPKLTRSVVMMRENYELAELFNVFEADVCCKSFKNSTVD</sequence>
<keyword evidence="9 11" id="KW-0675">Receptor</keyword>
<feature type="non-terminal residue" evidence="14">
    <location>
        <position position="1"/>
    </location>
</feature>
<dbReference type="Pfam" id="PF00105">
    <property type="entry name" value="zf-C4"/>
    <property type="match status" value="1"/>
</dbReference>
<evidence type="ECO:0000256" key="10">
    <source>
        <dbReference type="ARBA" id="ARBA00023242"/>
    </source>
</evidence>
<dbReference type="SUPFAM" id="SSF57716">
    <property type="entry name" value="Glucocorticoid receptor-like (DNA-binding domain)"/>
    <property type="match status" value="1"/>
</dbReference>
<dbReference type="PROSITE" id="PS51843">
    <property type="entry name" value="NR_LBD"/>
    <property type="match status" value="1"/>
</dbReference>
<evidence type="ECO:0000256" key="1">
    <source>
        <dbReference type="ARBA" id="ARBA00004123"/>
    </source>
</evidence>
<dbReference type="InterPro" id="IPR000536">
    <property type="entry name" value="Nucl_hrmn_rcpt_lig-bd"/>
</dbReference>
<organism evidence="14 15">
    <name type="scientific">Pristionchus entomophagus</name>
    <dbReference type="NCBI Taxonomy" id="358040"/>
    <lineage>
        <taxon>Eukaryota</taxon>
        <taxon>Metazoa</taxon>
        <taxon>Ecdysozoa</taxon>
        <taxon>Nematoda</taxon>
        <taxon>Chromadorea</taxon>
        <taxon>Rhabditida</taxon>
        <taxon>Rhabditina</taxon>
        <taxon>Diplogasteromorpha</taxon>
        <taxon>Diplogasteroidea</taxon>
        <taxon>Neodiplogasteridae</taxon>
        <taxon>Pristionchus</taxon>
    </lineage>
</organism>
<feature type="domain" description="Nuclear receptor" evidence="12">
    <location>
        <begin position="37"/>
        <end position="112"/>
    </location>
</feature>
<dbReference type="InterPro" id="IPR035500">
    <property type="entry name" value="NHR-like_dom_sf"/>
</dbReference>
<evidence type="ECO:0000256" key="2">
    <source>
        <dbReference type="ARBA" id="ARBA00005993"/>
    </source>
</evidence>
<keyword evidence="3 11" id="KW-0479">Metal-binding</keyword>